<proteinExistence type="predicted"/>
<dbReference type="AlphaFoldDB" id="A0AAV3S1V1"/>
<gene>
    <name evidence="2" type="ORF">LIER_33840</name>
</gene>
<feature type="region of interest" description="Disordered" evidence="1">
    <location>
        <begin position="1"/>
        <end position="44"/>
    </location>
</feature>
<feature type="compositionally biased region" description="Low complexity" evidence="1">
    <location>
        <begin position="92"/>
        <end position="102"/>
    </location>
</feature>
<keyword evidence="3" id="KW-1185">Reference proteome</keyword>
<comment type="caution">
    <text evidence="2">The sequence shown here is derived from an EMBL/GenBank/DDBJ whole genome shotgun (WGS) entry which is preliminary data.</text>
</comment>
<feature type="region of interest" description="Disordered" evidence="1">
    <location>
        <begin position="73"/>
        <end position="111"/>
    </location>
</feature>
<evidence type="ECO:0000313" key="3">
    <source>
        <dbReference type="Proteomes" id="UP001454036"/>
    </source>
</evidence>
<protein>
    <submittedName>
        <fullName evidence="2">Uncharacterized protein</fullName>
    </submittedName>
</protein>
<dbReference type="Proteomes" id="UP001454036">
    <property type="component" value="Unassembled WGS sequence"/>
</dbReference>
<evidence type="ECO:0000256" key="1">
    <source>
        <dbReference type="SAM" id="MobiDB-lite"/>
    </source>
</evidence>
<feature type="compositionally biased region" description="Basic and acidic residues" evidence="1">
    <location>
        <begin position="73"/>
        <end position="87"/>
    </location>
</feature>
<name>A0AAV3S1V1_LITER</name>
<accession>A0AAV3S1V1</accession>
<organism evidence="2 3">
    <name type="scientific">Lithospermum erythrorhizon</name>
    <name type="common">Purple gromwell</name>
    <name type="synonym">Lithospermum officinale var. erythrorhizon</name>
    <dbReference type="NCBI Taxonomy" id="34254"/>
    <lineage>
        <taxon>Eukaryota</taxon>
        <taxon>Viridiplantae</taxon>
        <taxon>Streptophyta</taxon>
        <taxon>Embryophyta</taxon>
        <taxon>Tracheophyta</taxon>
        <taxon>Spermatophyta</taxon>
        <taxon>Magnoliopsida</taxon>
        <taxon>eudicotyledons</taxon>
        <taxon>Gunneridae</taxon>
        <taxon>Pentapetalae</taxon>
        <taxon>asterids</taxon>
        <taxon>lamiids</taxon>
        <taxon>Boraginales</taxon>
        <taxon>Boraginaceae</taxon>
        <taxon>Boraginoideae</taxon>
        <taxon>Lithospermeae</taxon>
        <taxon>Lithospermum</taxon>
    </lineage>
</organism>
<reference evidence="2 3" key="1">
    <citation type="submission" date="2024-01" db="EMBL/GenBank/DDBJ databases">
        <title>The complete chloroplast genome sequence of Lithospermum erythrorhizon: insights into the phylogenetic relationship among Boraginaceae species and the maternal lineages of purple gromwells.</title>
        <authorList>
            <person name="Okada T."/>
            <person name="Watanabe K."/>
        </authorList>
    </citation>
    <scope>NUCLEOTIDE SEQUENCE [LARGE SCALE GENOMIC DNA]</scope>
</reference>
<evidence type="ECO:0000313" key="2">
    <source>
        <dbReference type="EMBL" id="GAA0186552.1"/>
    </source>
</evidence>
<dbReference type="EMBL" id="BAABME010013811">
    <property type="protein sequence ID" value="GAA0186552.1"/>
    <property type="molecule type" value="Genomic_DNA"/>
</dbReference>
<feature type="compositionally biased region" description="Basic and acidic residues" evidence="1">
    <location>
        <begin position="8"/>
        <end position="33"/>
    </location>
</feature>
<sequence length="111" mass="12502">MLRHKNTSKRDGDESDLATDKVDGKSKDADAMKATRFQQETSNVVKHHTVEERFKDPLAKMYLRNKKRIPESLGKENIEEDEAKKGNDAQGTEKTVVVTPPTKKGRVKHGA</sequence>